<dbReference type="PANTHER" id="PTHR12634">
    <property type="entry name" value="SIT4 YEAST -ASSOCIATING PROTEIN-RELATED"/>
    <property type="match status" value="1"/>
</dbReference>
<evidence type="ECO:0000256" key="1">
    <source>
        <dbReference type="ARBA" id="ARBA00006180"/>
    </source>
</evidence>
<name>A2E5D2_TRIV3</name>
<gene>
    <name evidence="3" type="ORF">TVAG_301100</name>
</gene>
<evidence type="ECO:0000313" key="3">
    <source>
        <dbReference type="EMBL" id="EAY12093.1"/>
    </source>
</evidence>
<dbReference type="EMBL" id="DS113307">
    <property type="protein sequence ID" value="EAY12093.1"/>
    <property type="molecule type" value="Genomic_DNA"/>
</dbReference>
<dbReference type="InterPro" id="IPR007587">
    <property type="entry name" value="SAPS"/>
</dbReference>
<dbReference type="GO" id="GO:0019903">
    <property type="term" value="F:protein phosphatase binding"/>
    <property type="evidence" value="ECO:0007669"/>
    <property type="project" value="InterPro"/>
</dbReference>
<dbReference type="Proteomes" id="UP000001542">
    <property type="component" value="Unassembled WGS sequence"/>
</dbReference>
<keyword evidence="2" id="KW-0131">Cell cycle</keyword>
<dbReference type="AlphaFoldDB" id="A2E5D2"/>
<dbReference type="VEuPathDB" id="TrichDB:TVAGG3_0070280"/>
<evidence type="ECO:0000313" key="4">
    <source>
        <dbReference type="Proteomes" id="UP000001542"/>
    </source>
</evidence>
<dbReference type="GO" id="GO:0019888">
    <property type="term" value="F:protein phosphatase regulator activity"/>
    <property type="evidence" value="ECO:0000318"/>
    <property type="project" value="GO_Central"/>
</dbReference>
<dbReference type="KEGG" id="tva:4770067"/>
<protein>
    <submittedName>
        <fullName evidence="3">Uncharacterized protein</fullName>
    </submittedName>
</protein>
<dbReference type="InterPro" id="IPR016024">
    <property type="entry name" value="ARM-type_fold"/>
</dbReference>
<dbReference type="RefSeq" id="XP_001324316.1">
    <property type="nucleotide sequence ID" value="XM_001324281.1"/>
</dbReference>
<organism evidence="3 4">
    <name type="scientific">Trichomonas vaginalis (strain ATCC PRA-98 / G3)</name>
    <dbReference type="NCBI Taxonomy" id="412133"/>
    <lineage>
        <taxon>Eukaryota</taxon>
        <taxon>Metamonada</taxon>
        <taxon>Parabasalia</taxon>
        <taxon>Trichomonadida</taxon>
        <taxon>Trichomonadidae</taxon>
        <taxon>Trichomonas</taxon>
    </lineage>
</organism>
<comment type="similarity">
    <text evidence="1">Belongs to the SAPS family.</text>
</comment>
<keyword evidence="4" id="KW-1185">Reference proteome</keyword>
<dbReference type="VEuPathDB" id="TrichDB:TVAG_301100"/>
<dbReference type="InParanoid" id="A2E5D2"/>
<reference evidence="3" key="2">
    <citation type="journal article" date="2007" name="Science">
        <title>Draft genome sequence of the sexually transmitted pathogen Trichomonas vaginalis.</title>
        <authorList>
            <person name="Carlton J.M."/>
            <person name="Hirt R.P."/>
            <person name="Silva J.C."/>
            <person name="Delcher A.L."/>
            <person name="Schatz M."/>
            <person name="Zhao Q."/>
            <person name="Wortman J.R."/>
            <person name="Bidwell S.L."/>
            <person name="Alsmark U.C.M."/>
            <person name="Besteiro S."/>
            <person name="Sicheritz-Ponten T."/>
            <person name="Noel C.J."/>
            <person name="Dacks J.B."/>
            <person name="Foster P.G."/>
            <person name="Simillion C."/>
            <person name="Van de Peer Y."/>
            <person name="Miranda-Saavedra D."/>
            <person name="Barton G.J."/>
            <person name="Westrop G.D."/>
            <person name="Mueller S."/>
            <person name="Dessi D."/>
            <person name="Fiori P.L."/>
            <person name="Ren Q."/>
            <person name="Paulsen I."/>
            <person name="Zhang H."/>
            <person name="Bastida-Corcuera F.D."/>
            <person name="Simoes-Barbosa A."/>
            <person name="Brown M.T."/>
            <person name="Hayes R.D."/>
            <person name="Mukherjee M."/>
            <person name="Okumura C.Y."/>
            <person name="Schneider R."/>
            <person name="Smith A.J."/>
            <person name="Vanacova S."/>
            <person name="Villalvazo M."/>
            <person name="Haas B.J."/>
            <person name="Pertea M."/>
            <person name="Feldblyum T.V."/>
            <person name="Utterback T.R."/>
            <person name="Shu C.L."/>
            <person name="Osoegawa K."/>
            <person name="de Jong P.J."/>
            <person name="Hrdy I."/>
            <person name="Horvathova L."/>
            <person name="Zubacova Z."/>
            <person name="Dolezal P."/>
            <person name="Malik S.B."/>
            <person name="Logsdon J.M. Jr."/>
            <person name="Henze K."/>
            <person name="Gupta A."/>
            <person name="Wang C.C."/>
            <person name="Dunne R.L."/>
            <person name="Upcroft J.A."/>
            <person name="Upcroft P."/>
            <person name="White O."/>
            <person name="Salzberg S.L."/>
            <person name="Tang P."/>
            <person name="Chiu C.-H."/>
            <person name="Lee Y.-S."/>
            <person name="Embley T.M."/>
            <person name="Coombs G.H."/>
            <person name="Mottram J.C."/>
            <person name="Tachezy J."/>
            <person name="Fraser-Liggett C.M."/>
            <person name="Johnson P.J."/>
        </authorList>
    </citation>
    <scope>NUCLEOTIDE SEQUENCE [LARGE SCALE GENOMIC DNA]</scope>
    <source>
        <strain evidence="3">G3</strain>
    </source>
</reference>
<evidence type="ECO:0000256" key="2">
    <source>
        <dbReference type="ARBA" id="ARBA00023306"/>
    </source>
</evidence>
<proteinExistence type="inferred from homology"/>
<dbReference type="SUPFAM" id="SSF48371">
    <property type="entry name" value="ARM repeat"/>
    <property type="match status" value="1"/>
</dbReference>
<dbReference type="SMR" id="A2E5D2"/>
<dbReference type="PANTHER" id="PTHR12634:SF8">
    <property type="entry name" value="FIERY MOUNTAIN, ISOFORM D"/>
    <property type="match status" value="1"/>
</dbReference>
<sequence length="479" mass="55500">MSAWFIDEKTLNRITSIISNPNSSIIDLIKEDTIKTAIKRQVPKLLDFILKHVGEFVDVAIGVIKTSVVIQKKALDLLLSNMQPFTNQIQNSPEFASHIYAFISQEADFSEVDSTCFCKLIEFYMKDSDCGILNKLPKDKFIPLLLSRVHHLSISNLMEIITCDTRKSMWKYIENTRVDQAIYNSFGNIDYINERLLNFLRNIICSAELGSPVLDLFTKKNSIARFFDFGYNATTHVAAAAFRVVYEVLGLVIYEEESEMQSNILFGTIFAETAENLEALCEFVQQDRPFLDDKYRAIELITAILQVYPDPEPCVVDMMKYLFKKFMELPFHTFLHQSFYNVMLKIGKDDKSLRLLIKKLNMYEEIIKAFDGYDHKQVSYIGHLYAISNYISKKLGPDPENEEWNKFLEDKISQMRDVISKPFGGMMPNQYYQDDDDDDYVTPREAAISIFGKAFFFGGDDDEFEEEDFLDDDYDEEEL</sequence>
<dbReference type="OrthoDB" id="295029at2759"/>
<reference evidence="3" key="1">
    <citation type="submission" date="2006-10" db="EMBL/GenBank/DDBJ databases">
        <authorList>
            <person name="Amadeo P."/>
            <person name="Zhao Q."/>
            <person name="Wortman J."/>
            <person name="Fraser-Liggett C."/>
            <person name="Carlton J."/>
        </authorList>
    </citation>
    <scope>NUCLEOTIDE SEQUENCE</scope>
    <source>
        <strain evidence="3">G3</strain>
    </source>
</reference>
<accession>A2E5D2</accession>
<dbReference type="GO" id="GO:0009966">
    <property type="term" value="P:regulation of signal transduction"/>
    <property type="evidence" value="ECO:0000318"/>
    <property type="project" value="GO_Central"/>
</dbReference>